<name>A0A1Y0ENL7_9BURK</name>
<gene>
    <name evidence="2" type="ORF">CCO03_09545</name>
</gene>
<dbReference type="Proteomes" id="UP000196138">
    <property type="component" value="Chromosome"/>
</dbReference>
<dbReference type="KEGG" id="cser:CCO03_09545"/>
<evidence type="ECO:0000256" key="1">
    <source>
        <dbReference type="SAM" id="MobiDB-lite"/>
    </source>
</evidence>
<keyword evidence="3" id="KW-1185">Reference proteome</keyword>
<dbReference type="AlphaFoldDB" id="A0A1Y0ENL7"/>
<dbReference type="InterPro" id="IPR019600">
    <property type="entry name" value="Hemin_uptake_protein_HemP"/>
</dbReference>
<proteinExistence type="predicted"/>
<dbReference type="OrthoDB" id="5348353at2"/>
<evidence type="ECO:0000313" key="2">
    <source>
        <dbReference type="EMBL" id="ARU04892.1"/>
    </source>
</evidence>
<sequence>MTTLSLRQPLLSVQPKTETPPARQLSSSELLQGNRTIEINHNGAVYRLYATRLGKLILTK</sequence>
<protein>
    <recommendedName>
        <fullName evidence="4">Hemin transporter HemP</fullName>
    </recommendedName>
</protein>
<dbReference type="Gene3D" id="2.10.70.10">
    <property type="entry name" value="Complement Module, domain 1"/>
    <property type="match status" value="1"/>
</dbReference>
<feature type="region of interest" description="Disordered" evidence="1">
    <location>
        <begin position="1"/>
        <end position="28"/>
    </location>
</feature>
<evidence type="ECO:0000313" key="3">
    <source>
        <dbReference type="Proteomes" id="UP000196138"/>
    </source>
</evidence>
<organism evidence="2 3">
    <name type="scientific">Comamonas serinivorans</name>
    <dbReference type="NCBI Taxonomy" id="1082851"/>
    <lineage>
        <taxon>Bacteria</taxon>
        <taxon>Pseudomonadati</taxon>
        <taxon>Pseudomonadota</taxon>
        <taxon>Betaproteobacteria</taxon>
        <taxon>Burkholderiales</taxon>
        <taxon>Comamonadaceae</taxon>
        <taxon>Comamonas</taxon>
    </lineage>
</organism>
<dbReference type="RefSeq" id="WP_087280355.1">
    <property type="nucleotide sequence ID" value="NZ_CP021455.1"/>
</dbReference>
<dbReference type="Pfam" id="PF10636">
    <property type="entry name" value="hemP"/>
    <property type="match status" value="1"/>
</dbReference>
<reference evidence="2 3" key="1">
    <citation type="submission" date="2017-05" db="EMBL/GenBank/DDBJ databases">
        <authorList>
            <person name="Song R."/>
            <person name="Chenine A.L."/>
            <person name="Ruprecht R.M."/>
        </authorList>
    </citation>
    <scope>NUCLEOTIDE SEQUENCE [LARGE SCALE GENOMIC DNA]</scope>
    <source>
        <strain evidence="2 3">DSM 26136</strain>
    </source>
</reference>
<dbReference type="EMBL" id="CP021455">
    <property type="protein sequence ID" value="ARU04892.1"/>
    <property type="molecule type" value="Genomic_DNA"/>
</dbReference>
<accession>A0A1Y0ENL7</accession>
<evidence type="ECO:0008006" key="4">
    <source>
        <dbReference type="Google" id="ProtNLM"/>
    </source>
</evidence>